<comment type="catalytic activity">
    <reaction evidence="14">
        <text>N-succinyl-(2S,6S)-2,6-diaminopimelate + H2O = (2S,6S)-2,6-diaminopimelate + succinate</text>
        <dbReference type="Rhea" id="RHEA:22608"/>
        <dbReference type="ChEBI" id="CHEBI:15377"/>
        <dbReference type="ChEBI" id="CHEBI:30031"/>
        <dbReference type="ChEBI" id="CHEBI:57609"/>
        <dbReference type="ChEBI" id="CHEBI:58087"/>
        <dbReference type="EC" id="3.5.1.18"/>
    </reaction>
</comment>
<comment type="similarity">
    <text evidence="4">Belongs to the peptidase M20A family.</text>
</comment>
<evidence type="ECO:0000256" key="7">
    <source>
        <dbReference type="ARBA" id="ARBA00022605"/>
    </source>
</evidence>
<evidence type="ECO:0000256" key="8">
    <source>
        <dbReference type="ARBA" id="ARBA00022723"/>
    </source>
</evidence>
<sequence>MEQAEKIDILKRLVEINSVNGNELAISKYLAGKLKEHGIDSKIDSFDDNRANLVAEIGSGSNNQVLAFEGHQDTVALGDESKWEHEPLKFTVDGDKAYGRGTADMKSGLAAQLIALIELTESNTPISGKIRFIATAGEEYGTPGANRLNADGIAKDVTAMVVGEPTGGQVIFAHSGSLNYQVKSFGKAVHSSTPEQGVNAINGIVQYVNAELHLFDDVEQDEYLGPVKHSVTLIKGGDQVNIIPDYAEIYGNIRPTLKFPNEQVIDRIKSTIAKINQSGDFRLEFSLIHNFHPVETQPDDEFVKLVDAAAENNFTDREVKLSIINGATDASVFIQSNPNMPTVILGPDAWDKAHQVDEFTTLTSYFETIATYEEIAKKFFN</sequence>
<dbReference type="SUPFAM" id="SSF53187">
    <property type="entry name" value="Zn-dependent exopeptidases"/>
    <property type="match status" value="1"/>
</dbReference>
<dbReference type="Gene3D" id="3.30.70.360">
    <property type="match status" value="1"/>
</dbReference>
<keyword evidence="7" id="KW-0028">Amino-acid biosynthesis</keyword>
<dbReference type="eggNOG" id="COG0624">
    <property type="taxonomic scope" value="Bacteria"/>
</dbReference>
<dbReference type="GO" id="GO:0009089">
    <property type="term" value="P:lysine biosynthetic process via diaminopimelate"/>
    <property type="evidence" value="ECO:0007669"/>
    <property type="project" value="UniProtKB-UniPathway"/>
</dbReference>
<dbReference type="NCBIfam" id="TIGR01910">
    <property type="entry name" value="DapE-ArgE"/>
    <property type="match status" value="1"/>
</dbReference>
<evidence type="ECO:0000256" key="9">
    <source>
        <dbReference type="ARBA" id="ARBA00022801"/>
    </source>
</evidence>
<dbReference type="KEGG" id="lcu:PL11_000210"/>
<dbReference type="Proteomes" id="UP000030361">
    <property type="component" value="Chromosome"/>
</dbReference>
<evidence type="ECO:0000256" key="13">
    <source>
        <dbReference type="ARBA" id="ARBA00023285"/>
    </source>
</evidence>
<dbReference type="PANTHER" id="PTHR43808">
    <property type="entry name" value="ACETYLORNITHINE DEACETYLASE"/>
    <property type="match status" value="1"/>
</dbReference>
<comment type="cofactor">
    <cofactor evidence="1">
        <name>Co(2+)</name>
        <dbReference type="ChEBI" id="CHEBI:48828"/>
    </cofactor>
</comment>
<dbReference type="GO" id="GO:0046872">
    <property type="term" value="F:metal ion binding"/>
    <property type="evidence" value="ECO:0007669"/>
    <property type="project" value="UniProtKB-KW"/>
</dbReference>
<dbReference type="InterPro" id="IPR050072">
    <property type="entry name" value="Peptidase_M20A"/>
</dbReference>
<evidence type="ECO:0000256" key="11">
    <source>
        <dbReference type="ARBA" id="ARBA00022915"/>
    </source>
</evidence>
<organism evidence="16 17">
    <name type="scientific">Lentilactobacillus curieae</name>
    <dbReference type="NCBI Taxonomy" id="1138822"/>
    <lineage>
        <taxon>Bacteria</taxon>
        <taxon>Bacillati</taxon>
        <taxon>Bacillota</taxon>
        <taxon>Bacilli</taxon>
        <taxon>Lactobacillales</taxon>
        <taxon>Lactobacillaceae</taxon>
        <taxon>Lentilactobacillus</taxon>
    </lineage>
</organism>
<evidence type="ECO:0000256" key="1">
    <source>
        <dbReference type="ARBA" id="ARBA00001941"/>
    </source>
</evidence>
<keyword evidence="8" id="KW-0479">Metal-binding</keyword>
<proteinExistence type="inferred from homology"/>
<keyword evidence="12" id="KW-0457">Lysine biosynthesis</keyword>
<reference evidence="16 17" key="1">
    <citation type="journal article" date="2015" name="Genome Announc.">
        <title>Genome Sequence of Lactobacillus curieae CCTCC M 2011381T, a Novel Producer of Gamma-aminobutyric Acid.</title>
        <authorList>
            <person name="Wang Y."/>
            <person name="Wang Y."/>
            <person name="Lang C."/>
            <person name="Wei D."/>
            <person name="Xu P."/>
            <person name="Xie J."/>
        </authorList>
    </citation>
    <scope>NUCLEOTIDE SEQUENCE [LARGE SCALE GENOMIC DNA]</scope>
    <source>
        <strain evidence="16 17">CCTCC M 2011381</strain>
    </source>
</reference>
<dbReference type="NCBIfam" id="NF006365">
    <property type="entry name" value="PRK08588.1"/>
    <property type="match status" value="1"/>
</dbReference>
<dbReference type="Pfam" id="PF01546">
    <property type="entry name" value="Peptidase_M20"/>
    <property type="match status" value="1"/>
</dbReference>
<dbReference type="InterPro" id="IPR001261">
    <property type="entry name" value="ArgE/DapE_CS"/>
</dbReference>
<keyword evidence="10" id="KW-0862">Zinc</keyword>
<dbReference type="PROSITE" id="PS00759">
    <property type="entry name" value="ARGE_DAPE_CPG2_2"/>
    <property type="match status" value="1"/>
</dbReference>
<evidence type="ECO:0000313" key="16">
    <source>
        <dbReference type="EMBL" id="AQW20481.1"/>
    </source>
</evidence>
<dbReference type="GO" id="GO:0009014">
    <property type="term" value="F:succinyl-diaminopimelate desuccinylase activity"/>
    <property type="evidence" value="ECO:0007669"/>
    <property type="project" value="UniProtKB-EC"/>
</dbReference>
<dbReference type="InterPro" id="IPR010182">
    <property type="entry name" value="ArgE/DapE"/>
</dbReference>
<feature type="domain" description="Peptidase M20 dimerisation" evidence="15">
    <location>
        <begin position="173"/>
        <end position="276"/>
    </location>
</feature>
<dbReference type="Gene3D" id="3.40.630.10">
    <property type="entry name" value="Zn peptidases"/>
    <property type="match status" value="1"/>
</dbReference>
<dbReference type="PROSITE" id="PS00758">
    <property type="entry name" value="ARGE_DAPE_CPG2_1"/>
    <property type="match status" value="1"/>
</dbReference>
<dbReference type="UniPathway" id="UPA00034">
    <property type="reaction ID" value="UER00021"/>
</dbReference>
<evidence type="ECO:0000256" key="3">
    <source>
        <dbReference type="ARBA" id="ARBA00005130"/>
    </source>
</evidence>
<dbReference type="PANTHER" id="PTHR43808:SF8">
    <property type="entry name" value="PEPTIDASE M20 DIMERISATION DOMAIN-CONTAINING PROTEIN"/>
    <property type="match status" value="1"/>
</dbReference>
<dbReference type="SUPFAM" id="SSF55031">
    <property type="entry name" value="Bacterial exopeptidase dimerisation domain"/>
    <property type="match status" value="1"/>
</dbReference>
<dbReference type="GO" id="GO:0019877">
    <property type="term" value="P:diaminopimelate biosynthetic process"/>
    <property type="evidence" value="ECO:0007669"/>
    <property type="project" value="UniProtKB-KW"/>
</dbReference>
<protein>
    <recommendedName>
        <fullName evidence="6">Probable succinyl-diaminopimelate desuccinylase</fullName>
        <ecNumber evidence="5">3.5.1.18</ecNumber>
    </recommendedName>
</protein>
<dbReference type="EC" id="3.5.1.18" evidence="5"/>
<dbReference type="InterPro" id="IPR002933">
    <property type="entry name" value="Peptidase_M20"/>
</dbReference>
<name>A0A1S6QFV1_9LACO</name>
<evidence type="ECO:0000259" key="15">
    <source>
        <dbReference type="Pfam" id="PF07687"/>
    </source>
</evidence>
<evidence type="ECO:0000256" key="14">
    <source>
        <dbReference type="ARBA" id="ARBA00051301"/>
    </source>
</evidence>
<keyword evidence="17" id="KW-1185">Reference proteome</keyword>
<dbReference type="OrthoDB" id="9792335at2"/>
<dbReference type="InterPro" id="IPR036264">
    <property type="entry name" value="Bact_exopeptidase_dim_dom"/>
</dbReference>
<accession>A0A1S6QFV1</accession>
<evidence type="ECO:0000256" key="5">
    <source>
        <dbReference type="ARBA" id="ARBA00011921"/>
    </source>
</evidence>
<dbReference type="InterPro" id="IPR011650">
    <property type="entry name" value="Peptidase_M20_dimer"/>
</dbReference>
<dbReference type="EMBL" id="CP018906">
    <property type="protein sequence ID" value="AQW20481.1"/>
    <property type="molecule type" value="Genomic_DNA"/>
</dbReference>
<dbReference type="Pfam" id="PF07687">
    <property type="entry name" value="M20_dimer"/>
    <property type="match status" value="1"/>
</dbReference>
<evidence type="ECO:0000256" key="4">
    <source>
        <dbReference type="ARBA" id="ARBA00006247"/>
    </source>
</evidence>
<comment type="pathway">
    <text evidence="3">Amino-acid biosynthesis; L-lysine biosynthesis via DAP pathway; LL-2,6-diaminopimelate from (S)-tetrahydrodipicolinate (succinylase route): step 3/3.</text>
</comment>
<dbReference type="RefSeq" id="WP_035166833.1">
    <property type="nucleotide sequence ID" value="NZ_CP018906.1"/>
</dbReference>
<dbReference type="AlphaFoldDB" id="A0A1S6QFV1"/>
<gene>
    <name evidence="16" type="ORF">PL11_000210</name>
</gene>
<keyword evidence="13" id="KW-0170">Cobalt</keyword>
<evidence type="ECO:0000256" key="12">
    <source>
        <dbReference type="ARBA" id="ARBA00023154"/>
    </source>
</evidence>
<dbReference type="CDD" id="cd08659">
    <property type="entry name" value="M20_ArgE_DapE-like"/>
    <property type="match status" value="1"/>
</dbReference>
<keyword evidence="11" id="KW-0220">Diaminopimelate biosynthesis</keyword>
<evidence type="ECO:0000256" key="6">
    <source>
        <dbReference type="ARBA" id="ARBA00016853"/>
    </source>
</evidence>
<evidence type="ECO:0000313" key="17">
    <source>
        <dbReference type="Proteomes" id="UP000030361"/>
    </source>
</evidence>
<evidence type="ECO:0000256" key="2">
    <source>
        <dbReference type="ARBA" id="ARBA00001947"/>
    </source>
</evidence>
<keyword evidence="9" id="KW-0378">Hydrolase</keyword>
<evidence type="ECO:0000256" key="10">
    <source>
        <dbReference type="ARBA" id="ARBA00022833"/>
    </source>
</evidence>
<comment type="cofactor">
    <cofactor evidence="2">
        <name>Zn(2+)</name>
        <dbReference type="ChEBI" id="CHEBI:29105"/>
    </cofactor>
</comment>